<comment type="caution">
    <text evidence="1">The sequence shown here is derived from an EMBL/GenBank/DDBJ whole genome shotgun (WGS) entry which is preliminary data.</text>
</comment>
<evidence type="ECO:0000313" key="2">
    <source>
        <dbReference type="Proteomes" id="UP001500618"/>
    </source>
</evidence>
<proteinExistence type="predicted"/>
<keyword evidence="2" id="KW-1185">Reference proteome</keyword>
<protein>
    <recommendedName>
        <fullName evidence="3">Aminoglycoside phosphotransferase domain-containing protein</fullName>
    </recommendedName>
</protein>
<dbReference type="SUPFAM" id="SSF56112">
    <property type="entry name" value="Protein kinase-like (PK-like)"/>
    <property type="match status" value="2"/>
</dbReference>
<accession>A0ABN2FVR0</accession>
<dbReference type="EMBL" id="BAAANY010000002">
    <property type="protein sequence ID" value="GAA1660579.1"/>
    <property type="molecule type" value="Genomic_DNA"/>
</dbReference>
<evidence type="ECO:0000313" key="1">
    <source>
        <dbReference type="EMBL" id="GAA1660579.1"/>
    </source>
</evidence>
<evidence type="ECO:0008006" key="3">
    <source>
        <dbReference type="Google" id="ProtNLM"/>
    </source>
</evidence>
<dbReference type="Gene3D" id="3.90.1200.10">
    <property type="match status" value="1"/>
</dbReference>
<dbReference type="Proteomes" id="UP001500618">
    <property type="component" value="Unassembled WGS sequence"/>
</dbReference>
<sequence length="571" mass="60786">MTGRVSGKSVVPMTDEPPSDVRAAFGVSGVARRLPGGGGNCWQIGDVLLKPGHHPVVGAWQASVFANLTGPGFRVPRPIRSADGSWIVDSWAAWTRVAGEPAPLARWPALVATSRAFHAALDGVAAPRWLGRGRNRWAVADRVAWGETTVEVAPELAELVTALQDAEHPIGLPSQLVHGDIAGNVLFAAEQPPAVIDFSPYWRPAGFALAVAAVDLLVWSQAPAAILDELADEPGIDQLLLRALVYRLVTESLGGPDPESREAVRRANEPVVDLLLSRLSGRPPTTVLLTDKDLRDLAGGALGAELTRLRPVTGGHTGAVCRIADRAGGGSVFVKAANPAARTELNAELDVYESLGSRPYLPRVLATSREPVPLLALESLSPQGWVRAWTPDLVDATEKLLDQVHSSPASTKIPRLRAAVNPWDVIAADPQRLLRLDICSSGWLDAHLGAVRAAAQDAPVEGDQLIHRDVRAANLWADAGRLVLVDWASAAIGDPWLDRHLWLVALHAEGGPPPESRQGPHAAGHAALIAGQQPLLTPARESNPALFDLRRQRLAVALAWSARLLSLPSFS</sequence>
<gene>
    <name evidence="1" type="ORF">GCM10009765_07590</name>
</gene>
<dbReference type="InterPro" id="IPR011009">
    <property type="entry name" value="Kinase-like_dom_sf"/>
</dbReference>
<reference evidence="1 2" key="1">
    <citation type="journal article" date="2019" name="Int. J. Syst. Evol. Microbiol.">
        <title>The Global Catalogue of Microorganisms (GCM) 10K type strain sequencing project: providing services to taxonomists for standard genome sequencing and annotation.</title>
        <authorList>
            <consortium name="The Broad Institute Genomics Platform"/>
            <consortium name="The Broad Institute Genome Sequencing Center for Infectious Disease"/>
            <person name="Wu L."/>
            <person name="Ma J."/>
        </authorList>
    </citation>
    <scope>NUCLEOTIDE SEQUENCE [LARGE SCALE GENOMIC DNA]</scope>
    <source>
        <strain evidence="1 2">JCM 14718</strain>
    </source>
</reference>
<name>A0ABN2FVR0_9ACTN</name>
<organism evidence="1 2">
    <name type="scientific">Fodinicola feengrottensis</name>
    <dbReference type="NCBI Taxonomy" id="435914"/>
    <lineage>
        <taxon>Bacteria</taxon>
        <taxon>Bacillati</taxon>
        <taxon>Actinomycetota</taxon>
        <taxon>Actinomycetes</taxon>
        <taxon>Mycobacteriales</taxon>
        <taxon>Fodinicola</taxon>
    </lineage>
</organism>